<feature type="domain" description="DUF11" evidence="2">
    <location>
        <begin position="482"/>
        <end position="564"/>
    </location>
</feature>
<feature type="compositionally biased region" description="Pro residues" evidence="1">
    <location>
        <begin position="732"/>
        <end position="741"/>
    </location>
</feature>
<dbReference type="RefSeq" id="WP_105329892.1">
    <property type="nucleotide sequence ID" value="NZ_PUHY01000010.1"/>
</dbReference>
<evidence type="ECO:0000313" key="3">
    <source>
        <dbReference type="EMBL" id="PQO34162.1"/>
    </source>
</evidence>
<dbReference type="Proteomes" id="UP000238322">
    <property type="component" value="Unassembled WGS sequence"/>
</dbReference>
<dbReference type="InterPro" id="IPR047589">
    <property type="entry name" value="DUF11_rpt"/>
</dbReference>
<name>A0A2S8FPQ2_9BACT</name>
<dbReference type="PANTHER" id="PTHR35902">
    <property type="entry name" value="S-LAYER DOMAIN-LIKE PROTEIN-RELATED"/>
    <property type="match status" value="1"/>
</dbReference>
<feature type="region of interest" description="Disordered" evidence="1">
    <location>
        <begin position="32"/>
        <end position="240"/>
    </location>
</feature>
<dbReference type="AlphaFoldDB" id="A0A2S8FPQ2"/>
<dbReference type="InterPro" id="IPR013783">
    <property type="entry name" value="Ig-like_fold"/>
</dbReference>
<organism evidence="3 4">
    <name type="scientific">Blastopirellula marina</name>
    <dbReference type="NCBI Taxonomy" id="124"/>
    <lineage>
        <taxon>Bacteria</taxon>
        <taxon>Pseudomonadati</taxon>
        <taxon>Planctomycetota</taxon>
        <taxon>Planctomycetia</taxon>
        <taxon>Pirellulales</taxon>
        <taxon>Pirellulaceae</taxon>
        <taxon>Blastopirellula</taxon>
    </lineage>
</organism>
<dbReference type="EMBL" id="PUHY01000010">
    <property type="protein sequence ID" value="PQO34162.1"/>
    <property type="molecule type" value="Genomic_DNA"/>
</dbReference>
<dbReference type="Pfam" id="PF01345">
    <property type="entry name" value="DUF11"/>
    <property type="match status" value="2"/>
</dbReference>
<dbReference type="PANTHER" id="PTHR35902:SF3">
    <property type="entry name" value="NPCBM-ASSOCIATED, NEW3 DOMAIN OF ALPHA-GALACTOSIDASE"/>
    <property type="match status" value="1"/>
</dbReference>
<dbReference type="InterPro" id="IPR001434">
    <property type="entry name" value="OmcB-like_DUF11"/>
</dbReference>
<proteinExistence type="predicted"/>
<gene>
    <name evidence="3" type="ORF">C5Y83_11515</name>
</gene>
<sequence>MMHRSALLGTAGMIVLAAFGHVVISGITSQEAASAETPRAEVSDPAPPMPSRFSAPASSVPLQPMPARLNEPSLYGSPSGTRLTAGEDEGRPSSRRRVVRPEAMETKPEPQPTAAEPKAGLPSSLDEALNRLKSNPLTVGTDENDALEPTPAAPKQEAEQPAPKPNTPPTANPYRYQPSAATPAANGPASIGAPAVKAEPEEQKQPNITSQPTSIPRQSLTTADPPAAAPVQKPAEPATGSLFTLSSPAIEIETTGPKSLVLGKPSNFRVHARNAGSADARQVIVSMIMPPSVQLQDIRGTLGSPRQIATQSGAMAVQWEIPMLPGRSEGYLDLKLVAMQTRPFELAIEVSSAPLQAASPITVLEPQLAMAIDGPTDILFGDSQIFKVIAKNTGTGPAENVSITIMPIKKGQNPTVLDSIGTIAAGDQKVIELELTAKQAGTLQLRAETSADNGLMAQAAHDVLVRRAELAVTAQGPGIKYAATTANYQVMVANSGNAPASDITVEAQLPTGSKFLSASHGGTHDANTNRVTWKLASLEAGTQQPLEVVGMLQVEGNNILQVSANANQGLTSRHELITRVESVADLKLLVNDPTGPIPIGQEVEYEFHLTNRGTKEAREVQVTVSFGSGIEPLSVVGGRGNVQGDKVQLATIPAVNAGQEIVVKVKARGRSEGNHTFRAEVRCDDPTTRLAIEESTHFYGTAIQTASPQVPGRPQSPTSLAPPASPAAPTSLSPPPFSRYQ</sequence>
<dbReference type="Gene3D" id="2.60.40.10">
    <property type="entry name" value="Immunoglobulins"/>
    <property type="match status" value="3"/>
</dbReference>
<feature type="compositionally biased region" description="Basic and acidic residues" evidence="1">
    <location>
        <begin position="99"/>
        <end position="108"/>
    </location>
</feature>
<dbReference type="NCBIfam" id="TIGR01451">
    <property type="entry name" value="B_ant_repeat"/>
    <property type="match status" value="1"/>
</dbReference>
<feature type="compositionally biased region" description="Pro residues" evidence="1">
    <location>
        <begin position="162"/>
        <end position="171"/>
    </location>
</feature>
<evidence type="ECO:0000313" key="4">
    <source>
        <dbReference type="Proteomes" id="UP000238322"/>
    </source>
</evidence>
<feature type="domain" description="DUF11" evidence="2">
    <location>
        <begin position="594"/>
        <end position="685"/>
    </location>
</feature>
<feature type="compositionally biased region" description="Low complexity" evidence="1">
    <location>
        <begin position="716"/>
        <end position="731"/>
    </location>
</feature>
<evidence type="ECO:0000256" key="1">
    <source>
        <dbReference type="SAM" id="MobiDB-lite"/>
    </source>
</evidence>
<reference evidence="3 4" key="1">
    <citation type="submission" date="2018-02" db="EMBL/GenBank/DDBJ databases">
        <title>Comparative genomes isolates from brazilian mangrove.</title>
        <authorList>
            <person name="Araujo J.E."/>
            <person name="Taketani R.G."/>
            <person name="Silva M.C.P."/>
            <person name="Loureco M.V."/>
            <person name="Andreote F.D."/>
        </authorList>
    </citation>
    <scope>NUCLEOTIDE SEQUENCE [LARGE SCALE GENOMIC DNA]</scope>
    <source>
        <strain evidence="3 4">Hex-1 MGV</strain>
    </source>
</reference>
<accession>A0A2S8FPQ2</accession>
<comment type="caution">
    <text evidence="3">The sequence shown here is derived from an EMBL/GenBank/DDBJ whole genome shotgun (WGS) entry which is preliminary data.</text>
</comment>
<dbReference type="OrthoDB" id="238179at2"/>
<feature type="region of interest" description="Disordered" evidence="1">
    <location>
        <begin position="704"/>
        <end position="741"/>
    </location>
</feature>
<protein>
    <recommendedName>
        <fullName evidence="2">DUF11 domain-containing protein</fullName>
    </recommendedName>
</protein>
<evidence type="ECO:0000259" key="2">
    <source>
        <dbReference type="Pfam" id="PF01345"/>
    </source>
</evidence>
<feature type="compositionally biased region" description="Polar residues" evidence="1">
    <location>
        <begin position="205"/>
        <end position="222"/>
    </location>
</feature>